<comment type="caution">
    <text evidence="6">The sequence shown here is derived from an EMBL/GenBank/DDBJ whole genome shotgun (WGS) entry which is preliminary data.</text>
</comment>
<dbReference type="AlphaFoldDB" id="A0A1Y2E9W2"/>
<keyword evidence="7" id="KW-1185">Reference proteome</keyword>
<evidence type="ECO:0000256" key="2">
    <source>
        <dbReference type="ARBA" id="ARBA00023001"/>
    </source>
</evidence>
<protein>
    <recommendedName>
        <fullName evidence="5">Carbohydrate binding X2 domain-containing protein</fullName>
    </recommendedName>
</protein>
<dbReference type="OrthoDB" id="412536at2759"/>
<dbReference type="GO" id="GO:0030245">
    <property type="term" value="P:cellulose catabolic process"/>
    <property type="evidence" value="ECO:0007669"/>
    <property type="project" value="UniProtKB-KW"/>
</dbReference>
<evidence type="ECO:0000256" key="4">
    <source>
        <dbReference type="ARBA" id="ARBA00023326"/>
    </source>
</evidence>
<evidence type="ECO:0000256" key="3">
    <source>
        <dbReference type="ARBA" id="ARBA00023277"/>
    </source>
</evidence>
<evidence type="ECO:0000313" key="6">
    <source>
        <dbReference type="EMBL" id="ORY68332.1"/>
    </source>
</evidence>
<evidence type="ECO:0000256" key="1">
    <source>
        <dbReference type="ARBA" id="ARBA00022729"/>
    </source>
</evidence>
<dbReference type="Proteomes" id="UP000193689">
    <property type="component" value="Unassembled WGS sequence"/>
</dbReference>
<dbReference type="InterPro" id="IPR005102">
    <property type="entry name" value="Carbo-bd_X2"/>
</dbReference>
<name>A0A1Y2E9W2_9PEZI</name>
<dbReference type="RefSeq" id="XP_040718619.1">
    <property type="nucleotide sequence ID" value="XM_040864948.1"/>
</dbReference>
<dbReference type="STRING" id="1141098.A0A1Y2E9W2"/>
<keyword evidence="1" id="KW-0732">Signal</keyword>
<gene>
    <name evidence="6" type="ORF">BCR38DRAFT_506910</name>
</gene>
<accession>A0A1Y2E9W2</accession>
<evidence type="ECO:0000313" key="7">
    <source>
        <dbReference type="Proteomes" id="UP000193689"/>
    </source>
</evidence>
<proteinExistence type="predicted"/>
<keyword evidence="3" id="KW-0119">Carbohydrate metabolism</keyword>
<dbReference type="Pfam" id="PF03442">
    <property type="entry name" value="CBM_X2"/>
    <property type="match status" value="1"/>
</dbReference>
<dbReference type="InParanoid" id="A0A1Y2E9W2"/>
<keyword evidence="2" id="KW-0136">Cellulose degradation</keyword>
<dbReference type="GeneID" id="63781160"/>
<reference evidence="6 7" key="1">
    <citation type="submission" date="2016-07" db="EMBL/GenBank/DDBJ databases">
        <title>Pervasive Adenine N6-methylation of Active Genes in Fungi.</title>
        <authorList>
            <consortium name="DOE Joint Genome Institute"/>
            <person name="Mondo S.J."/>
            <person name="Dannebaum R.O."/>
            <person name="Kuo R.C."/>
            <person name="Labutti K."/>
            <person name="Haridas S."/>
            <person name="Kuo A."/>
            <person name="Salamov A."/>
            <person name="Ahrendt S.R."/>
            <person name="Lipzen A."/>
            <person name="Sullivan W."/>
            <person name="Andreopoulos W.B."/>
            <person name="Clum A."/>
            <person name="Lindquist E."/>
            <person name="Daum C."/>
            <person name="Ramamoorthy G.K."/>
            <person name="Gryganskyi A."/>
            <person name="Culley D."/>
            <person name="Magnuson J.K."/>
            <person name="James T.Y."/>
            <person name="O'Malley M.A."/>
            <person name="Stajich J.E."/>
            <person name="Spatafora J.W."/>
            <person name="Visel A."/>
            <person name="Grigoriev I.V."/>
        </authorList>
    </citation>
    <scope>NUCLEOTIDE SEQUENCE [LARGE SCALE GENOMIC DNA]</scope>
    <source>
        <strain evidence="6 7">CBS 129021</strain>
    </source>
</reference>
<evidence type="ECO:0000259" key="5">
    <source>
        <dbReference type="Pfam" id="PF03442"/>
    </source>
</evidence>
<feature type="domain" description="Carbohydrate binding X2" evidence="5">
    <location>
        <begin position="107"/>
        <end position="191"/>
    </location>
</feature>
<keyword evidence="4" id="KW-0624">Polysaccharide degradation</keyword>
<organism evidence="6 7">
    <name type="scientific">Pseudomassariella vexata</name>
    <dbReference type="NCBI Taxonomy" id="1141098"/>
    <lineage>
        <taxon>Eukaryota</taxon>
        <taxon>Fungi</taxon>
        <taxon>Dikarya</taxon>
        <taxon>Ascomycota</taxon>
        <taxon>Pezizomycotina</taxon>
        <taxon>Sordariomycetes</taxon>
        <taxon>Xylariomycetidae</taxon>
        <taxon>Amphisphaeriales</taxon>
        <taxon>Pseudomassariaceae</taxon>
        <taxon>Pseudomassariella</taxon>
    </lineage>
</organism>
<feature type="non-terminal residue" evidence="6">
    <location>
        <position position="1"/>
    </location>
</feature>
<dbReference type="EMBL" id="MCFJ01000003">
    <property type="protein sequence ID" value="ORY68332.1"/>
    <property type="molecule type" value="Genomic_DNA"/>
</dbReference>
<sequence length="197" mass="21355">SDANKAAVRTDIAAVRGDLIDVPLVIEKFEIGMNVEPAARRNYIDFVARTAPKDDTTVIVWDNGLSDFDLNTHSFRESTAIYLLLHVMNGMINSLADPATYTSATTQSSTAFVFQKVGDELADQILPFLLNRNTINYLQTTDGIALSSNEHTVANDDINLTSALVSKCVSNDAAPGSKENLTFTFSAGPTVAFESMQ</sequence>